<dbReference type="CDD" id="cd00018">
    <property type="entry name" value="AP2"/>
    <property type="match status" value="1"/>
</dbReference>
<dbReference type="SUPFAM" id="SSF54171">
    <property type="entry name" value="DNA-binding domain"/>
    <property type="match status" value="1"/>
</dbReference>
<dbReference type="EMBL" id="JAXIOK010000013">
    <property type="protein sequence ID" value="KAK4756184.1"/>
    <property type="molecule type" value="Genomic_DNA"/>
</dbReference>
<keyword evidence="5" id="KW-0539">Nucleus</keyword>
<dbReference type="SMART" id="SM00380">
    <property type="entry name" value="AP2"/>
    <property type="match status" value="1"/>
</dbReference>
<dbReference type="PRINTS" id="PR00367">
    <property type="entry name" value="ETHRSPELEMNT"/>
</dbReference>
<sequence>MPPPPPAGLSYAHDMIFMNQQPVVIAPERASAVDFAPPAENVFSAYYRPGEMAAIVAALTQVVSGQRSGTDFSTMLPPTPSSSYSSTSSWVGQKRGRGDQGGSSSSSSQALSQMAPPPPPPLQGYGVFGNLMEAPSDLPSDMGHVPTTAVPPAGSGDPASSQEEAGGGGSERRRKYRGVRQRPWGKWAAEIRDPHKAARVWLGTFDTAEAAARAYDEAALRFRGNRAKLNFPENVSLQQRPHGIQTYTTSPAPVAVIHPSLPPQQPHPGGLRQFNDPLAADSAGNYGWQQQQYPYGSLIPGQNEAGLLEQMMLTQSQMASLQTSIRSSSPFFSSGQQMVNTNPRPPPPGDDHHHGGAGPS</sequence>
<evidence type="ECO:0000256" key="7">
    <source>
        <dbReference type="SAM" id="MobiDB-lite"/>
    </source>
</evidence>
<dbReference type="GO" id="GO:0003700">
    <property type="term" value="F:DNA-binding transcription factor activity"/>
    <property type="evidence" value="ECO:0007669"/>
    <property type="project" value="InterPro"/>
</dbReference>
<keyword evidence="10" id="KW-1185">Reference proteome</keyword>
<dbReference type="GO" id="GO:0009873">
    <property type="term" value="P:ethylene-activated signaling pathway"/>
    <property type="evidence" value="ECO:0007669"/>
    <property type="project" value="InterPro"/>
</dbReference>
<dbReference type="AlphaFoldDB" id="A0AAN7PYW8"/>
<dbReference type="InterPro" id="IPR016177">
    <property type="entry name" value="DNA-bd_dom_sf"/>
</dbReference>
<gene>
    <name evidence="9" type="ORF">SAY87_006311</name>
</gene>
<feature type="domain" description="AP2/ERF" evidence="8">
    <location>
        <begin position="175"/>
        <end position="232"/>
    </location>
</feature>
<dbReference type="InterPro" id="IPR001471">
    <property type="entry name" value="AP2/ERF_dom"/>
</dbReference>
<evidence type="ECO:0000313" key="10">
    <source>
        <dbReference type="Proteomes" id="UP001345219"/>
    </source>
</evidence>
<dbReference type="GO" id="GO:0003677">
    <property type="term" value="F:DNA binding"/>
    <property type="evidence" value="ECO:0007669"/>
    <property type="project" value="UniProtKB-KW"/>
</dbReference>
<evidence type="ECO:0000256" key="2">
    <source>
        <dbReference type="ARBA" id="ARBA00023015"/>
    </source>
</evidence>
<feature type="region of interest" description="Disordered" evidence="7">
    <location>
        <begin position="68"/>
        <end position="179"/>
    </location>
</feature>
<protein>
    <recommendedName>
        <fullName evidence="8">AP2/ERF domain-containing protein</fullName>
    </recommendedName>
</protein>
<keyword evidence="4" id="KW-0804">Transcription</keyword>
<feature type="compositionally biased region" description="Low complexity" evidence="7">
    <location>
        <begin position="73"/>
        <end position="89"/>
    </location>
</feature>
<dbReference type="FunFam" id="3.30.730.10:FF:000001">
    <property type="entry name" value="Ethylene-responsive transcription factor 2"/>
    <property type="match status" value="1"/>
</dbReference>
<feature type="compositionally biased region" description="Low complexity" evidence="7">
    <location>
        <begin position="324"/>
        <end position="334"/>
    </location>
</feature>
<evidence type="ECO:0000256" key="1">
    <source>
        <dbReference type="ARBA" id="ARBA00004123"/>
    </source>
</evidence>
<comment type="subcellular location">
    <subcellularLocation>
        <location evidence="1">Nucleus</location>
    </subcellularLocation>
</comment>
<accession>A0AAN7PYW8</accession>
<dbReference type="PANTHER" id="PTHR31190">
    <property type="entry name" value="DNA-BINDING DOMAIN"/>
    <property type="match status" value="1"/>
</dbReference>
<keyword evidence="2" id="KW-0805">Transcription regulation</keyword>
<name>A0AAN7PYW8_9MYRT</name>
<dbReference type="Pfam" id="PF00847">
    <property type="entry name" value="AP2"/>
    <property type="match status" value="1"/>
</dbReference>
<keyword evidence="3" id="KW-0238">DNA-binding</keyword>
<dbReference type="InterPro" id="IPR044808">
    <property type="entry name" value="ERF_plant"/>
</dbReference>
<dbReference type="InterPro" id="IPR036955">
    <property type="entry name" value="AP2/ERF_dom_sf"/>
</dbReference>
<evidence type="ECO:0000256" key="5">
    <source>
        <dbReference type="ARBA" id="ARBA00023242"/>
    </source>
</evidence>
<dbReference type="Proteomes" id="UP001345219">
    <property type="component" value="Chromosome 6"/>
</dbReference>
<reference evidence="9 10" key="1">
    <citation type="journal article" date="2023" name="Hortic Res">
        <title>Pangenome of water caltrop reveals structural variations and asymmetric subgenome divergence after allopolyploidization.</title>
        <authorList>
            <person name="Zhang X."/>
            <person name="Chen Y."/>
            <person name="Wang L."/>
            <person name="Yuan Y."/>
            <person name="Fang M."/>
            <person name="Shi L."/>
            <person name="Lu R."/>
            <person name="Comes H.P."/>
            <person name="Ma Y."/>
            <person name="Chen Y."/>
            <person name="Huang G."/>
            <person name="Zhou Y."/>
            <person name="Zheng Z."/>
            <person name="Qiu Y."/>
        </authorList>
    </citation>
    <scope>NUCLEOTIDE SEQUENCE [LARGE SCALE GENOMIC DNA]</scope>
    <source>
        <tissue evidence="9">Roots</tissue>
    </source>
</reference>
<dbReference type="GO" id="GO:0005634">
    <property type="term" value="C:nucleus"/>
    <property type="evidence" value="ECO:0007669"/>
    <property type="project" value="UniProtKB-SubCell"/>
</dbReference>
<evidence type="ECO:0000256" key="4">
    <source>
        <dbReference type="ARBA" id="ARBA00023163"/>
    </source>
</evidence>
<evidence type="ECO:0000256" key="3">
    <source>
        <dbReference type="ARBA" id="ARBA00023125"/>
    </source>
</evidence>
<dbReference type="PANTHER" id="PTHR31190:SF421">
    <property type="entry name" value="ETHYLENE-RESPONSIVE TRANSCRIPTION FACTOR ERF110"/>
    <property type="match status" value="1"/>
</dbReference>
<evidence type="ECO:0000256" key="6">
    <source>
        <dbReference type="ARBA" id="ARBA00024343"/>
    </source>
</evidence>
<evidence type="ECO:0000259" key="8">
    <source>
        <dbReference type="PROSITE" id="PS51032"/>
    </source>
</evidence>
<dbReference type="Gene3D" id="3.30.730.10">
    <property type="entry name" value="AP2/ERF domain"/>
    <property type="match status" value="1"/>
</dbReference>
<comment type="caution">
    <text evidence="9">The sequence shown here is derived from an EMBL/GenBank/DDBJ whole genome shotgun (WGS) entry which is preliminary data.</text>
</comment>
<evidence type="ECO:0000313" key="9">
    <source>
        <dbReference type="EMBL" id="KAK4756184.1"/>
    </source>
</evidence>
<comment type="similarity">
    <text evidence="6">Belongs to the AP2/ERF transcription factor family. ERF subfamily.</text>
</comment>
<feature type="region of interest" description="Disordered" evidence="7">
    <location>
        <begin position="321"/>
        <end position="360"/>
    </location>
</feature>
<dbReference type="PROSITE" id="PS51032">
    <property type="entry name" value="AP2_ERF"/>
    <property type="match status" value="1"/>
</dbReference>
<proteinExistence type="inferred from homology"/>
<feature type="compositionally biased region" description="Low complexity" evidence="7">
    <location>
        <begin position="102"/>
        <end position="114"/>
    </location>
</feature>
<organism evidence="9 10">
    <name type="scientific">Trapa incisa</name>
    <dbReference type="NCBI Taxonomy" id="236973"/>
    <lineage>
        <taxon>Eukaryota</taxon>
        <taxon>Viridiplantae</taxon>
        <taxon>Streptophyta</taxon>
        <taxon>Embryophyta</taxon>
        <taxon>Tracheophyta</taxon>
        <taxon>Spermatophyta</taxon>
        <taxon>Magnoliopsida</taxon>
        <taxon>eudicotyledons</taxon>
        <taxon>Gunneridae</taxon>
        <taxon>Pentapetalae</taxon>
        <taxon>rosids</taxon>
        <taxon>malvids</taxon>
        <taxon>Myrtales</taxon>
        <taxon>Lythraceae</taxon>
        <taxon>Trapa</taxon>
    </lineage>
</organism>